<feature type="domain" description="HPt" evidence="10">
    <location>
        <begin position="264"/>
        <end position="367"/>
    </location>
</feature>
<dbReference type="EMBL" id="JAZBJZ010000041">
    <property type="protein sequence ID" value="MEE3717415.1"/>
    <property type="molecule type" value="Genomic_DNA"/>
</dbReference>
<keyword evidence="13" id="KW-1185">Reference proteome</keyword>
<dbReference type="CDD" id="cd00383">
    <property type="entry name" value="trans_reg_C"/>
    <property type="match status" value="1"/>
</dbReference>
<feature type="domain" description="Response regulatory" evidence="9">
    <location>
        <begin position="2"/>
        <end position="116"/>
    </location>
</feature>
<evidence type="ECO:0000313" key="12">
    <source>
        <dbReference type="EMBL" id="MEE3717415.1"/>
    </source>
</evidence>
<dbReference type="Pfam" id="PF00486">
    <property type="entry name" value="Trans_reg_C"/>
    <property type="match status" value="1"/>
</dbReference>
<dbReference type="SUPFAM" id="SSF52172">
    <property type="entry name" value="CheY-like"/>
    <property type="match status" value="2"/>
</dbReference>
<feature type="DNA-binding region" description="OmpR/PhoB-type" evidence="8">
    <location>
        <begin position="124"/>
        <end position="223"/>
    </location>
</feature>
<keyword evidence="2" id="KW-0902">Two-component regulatory system</keyword>
<keyword evidence="1 7" id="KW-0597">Phosphoprotein</keyword>
<evidence type="ECO:0000313" key="13">
    <source>
        <dbReference type="Proteomes" id="UP001333818"/>
    </source>
</evidence>
<feature type="modified residue" description="Phosphohistidine" evidence="6">
    <location>
        <position position="311"/>
    </location>
</feature>
<dbReference type="Gene3D" id="3.40.50.2300">
    <property type="match status" value="2"/>
</dbReference>
<dbReference type="AlphaFoldDB" id="A0AAW9Q1V6"/>
<dbReference type="SUPFAM" id="SSF46894">
    <property type="entry name" value="C-terminal effector domain of the bipartite response regulators"/>
    <property type="match status" value="1"/>
</dbReference>
<dbReference type="CDD" id="cd17574">
    <property type="entry name" value="REC_OmpR"/>
    <property type="match status" value="1"/>
</dbReference>
<dbReference type="InterPro" id="IPR036388">
    <property type="entry name" value="WH-like_DNA-bd_sf"/>
</dbReference>
<evidence type="ECO:0000256" key="8">
    <source>
        <dbReference type="PROSITE-ProRule" id="PRU01091"/>
    </source>
</evidence>
<dbReference type="Proteomes" id="UP001333818">
    <property type="component" value="Unassembled WGS sequence"/>
</dbReference>
<dbReference type="InterPro" id="IPR001789">
    <property type="entry name" value="Sig_transdc_resp-reg_receiver"/>
</dbReference>
<dbReference type="Pfam" id="PF00072">
    <property type="entry name" value="Response_reg"/>
    <property type="match status" value="2"/>
</dbReference>
<evidence type="ECO:0000256" key="4">
    <source>
        <dbReference type="ARBA" id="ARBA00023125"/>
    </source>
</evidence>
<dbReference type="Gene3D" id="6.10.250.690">
    <property type="match status" value="1"/>
</dbReference>
<gene>
    <name evidence="12" type="ORF">V2H45_11695</name>
</gene>
<dbReference type="GO" id="GO:0000156">
    <property type="term" value="F:phosphorelay response regulator activity"/>
    <property type="evidence" value="ECO:0007669"/>
    <property type="project" value="TreeGrafter"/>
</dbReference>
<dbReference type="GO" id="GO:0032993">
    <property type="term" value="C:protein-DNA complex"/>
    <property type="evidence" value="ECO:0007669"/>
    <property type="project" value="TreeGrafter"/>
</dbReference>
<evidence type="ECO:0000256" key="3">
    <source>
        <dbReference type="ARBA" id="ARBA00023015"/>
    </source>
</evidence>
<dbReference type="SMART" id="SM00448">
    <property type="entry name" value="REC"/>
    <property type="match status" value="2"/>
</dbReference>
<comment type="caution">
    <text evidence="12">The sequence shown here is derived from an EMBL/GenBank/DDBJ whole genome shotgun (WGS) entry which is preliminary data.</text>
</comment>
<name>A0AAW9Q1V6_9CYAN</name>
<dbReference type="PROSITE" id="PS50110">
    <property type="entry name" value="RESPONSE_REGULATORY"/>
    <property type="match status" value="2"/>
</dbReference>
<dbReference type="GO" id="GO:0006355">
    <property type="term" value="P:regulation of DNA-templated transcription"/>
    <property type="evidence" value="ECO:0007669"/>
    <property type="project" value="InterPro"/>
</dbReference>
<protein>
    <submittedName>
        <fullName evidence="12">Response regulator</fullName>
    </submittedName>
</protein>
<proteinExistence type="predicted"/>
<dbReference type="Gene3D" id="1.10.10.10">
    <property type="entry name" value="Winged helix-like DNA-binding domain superfamily/Winged helix DNA-binding domain"/>
    <property type="match status" value="1"/>
</dbReference>
<organism evidence="12 13">
    <name type="scientific">Tumidithrix elongata BACA0141</name>
    <dbReference type="NCBI Taxonomy" id="2716417"/>
    <lineage>
        <taxon>Bacteria</taxon>
        <taxon>Bacillati</taxon>
        <taxon>Cyanobacteriota</taxon>
        <taxon>Cyanophyceae</taxon>
        <taxon>Pseudanabaenales</taxon>
        <taxon>Pseudanabaenaceae</taxon>
        <taxon>Tumidithrix</taxon>
        <taxon>Tumidithrix elongata</taxon>
    </lineage>
</organism>
<dbReference type="CDD" id="cd19935">
    <property type="entry name" value="REC_OmpR_CusR-like"/>
    <property type="match status" value="1"/>
</dbReference>
<dbReference type="InterPro" id="IPR016032">
    <property type="entry name" value="Sig_transdc_resp-reg_C-effctor"/>
</dbReference>
<accession>A0AAW9Q1V6</accession>
<evidence type="ECO:0000256" key="2">
    <source>
        <dbReference type="ARBA" id="ARBA00023012"/>
    </source>
</evidence>
<dbReference type="InterPro" id="IPR008207">
    <property type="entry name" value="Sig_transdc_His_kin_Hpt_dom"/>
</dbReference>
<dbReference type="InterPro" id="IPR039420">
    <property type="entry name" value="WalR-like"/>
</dbReference>
<dbReference type="Pfam" id="PF01627">
    <property type="entry name" value="Hpt"/>
    <property type="match status" value="1"/>
</dbReference>
<dbReference type="InterPro" id="IPR001867">
    <property type="entry name" value="OmpR/PhoB-type_DNA-bd"/>
</dbReference>
<evidence type="ECO:0000259" key="10">
    <source>
        <dbReference type="PROSITE" id="PS50894"/>
    </source>
</evidence>
<dbReference type="InterPro" id="IPR036641">
    <property type="entry name" value="HPT_dom_sf"/>
</dbReference>
<dbReference type="PROSITE" id="PS50894">
    <property type="entry name" value="HPT"/>
    <property type="match status" value="1"/>
</dbReference>
<feature type="modified residue" description="4-aspartylphosphate" evidence="7">
    <location>
        <position position="51"/>
    </location>
</feature>
<dbReference type="GO" id="GO:0005829">
    <property type="term" value="C:cytosol"/>
    <property type="evidence" value="ECO:0007669"/>
    <property type="project" value="TreeGrafter"/>
</dbReference>
<feature type="domain" description="OmpR/PhoB-type" evidence="11">
    <location>
        <begin position="124"/>
        <end position="223"/>
    </location>
</feature>
<sequence>MKILLVEDDEVLITVLTKSLTAQHYIVDVVKDGETGWTYGATFEYDLILLDIMLPKLDGIRLCQRFRAEGYTTPILLLTAQNSCTAKVNGLDAGADDYVVKPFDAPELIARIRALLRRSQVNSFPLLTWGDLLLNPSTCEVSYNSQPLTLTNKEYELLELMMRDSQHLLSADEILDRLWSSDEFPSEATVRSHIRRLRQKLVAVGAPADFITTVHGRGYCLKAQEPQGEDPSEVTTSSEMEPLNPLSEVTGIIGDRSSEQQAQYLAFLNQLWSTSKSQCLEQLGILLHVLQSLQSGTCNQQLQTQAQQTAHKLAGTLGTLGLTLGMQLAHQLEGLLGSQLPMPVQRVEMLSALLLALEQAIQNTNSIHHAPAAAIASIAPSSSPVGDSNMGTKVMIVDDDIEYLRSLPQLLEPWGFSVTTLADPLEFWSVLEAMSPDVLVLDVNMPQINGIELCQALRNNLTWRRLPVLFLSIMTDMNTQNLAFSAGADDYLCKPVVGKDLANRILNRLKRVSAWVESY</sequence>
<feature type="domain" description="Response regulatory" evidence="9">
    <location>
        <begin position="393"/>
        <end position="509"/>
    </location>
</feature>
<keyword evidence="4 8" id="KW-0238">DNA-binding</keyword>
<evidence type="ECO:0000259" key="9">
    <source>
        <dbReference type="PROSITE" id="PS50110"/>
    </source>
</evidence>
<keyword evidence="5" id="KW-0804">Transcription</keyword>
<dbReference type="PROSITE" id="PS51755">
    <property type="entry name" value="OMPR_PHOB"/>
    <property type="match status" value="1"/>
</dbReference>
<dbReference type="PANTHER" id="PTHR48111">
    <property type="entry name" value="REGULATOR OF RPOS"/>
    <property type="match status" value="1"/>
</dbReference>
<evidence type="ECO:0000259" key="11">
    <source>
        <dbReference type="PROSITE" id="PS51755"/>
    </source>
</evidence>
<dbReference type="SUPFAM" id="SSF47226">
    <property type="entry name" value="Histidine-containing phosphotransfer domain, HPT domain"/>
    <property type="match status" value="1"/>
</dbReference>
<evidence type="ECO:0000256" key="1">
    <source>
        <dbReference type="ARBA" id="ARBA00022553"/>
    </source>
</evidence>
<dbReference type="RefSeq" id="WP_330483844.1">
    <property type="nucleotide sequence ID" value="NZ_JAZBJZ010000041.1"/>
</dbReference>
<feature type="modified residue" description="4-aspartylphosphate" evidence="7">
    <location>
        <position position="442"/>
    </location>
</feature>
<dbReference type="GO" id="GO:0000976">
    <property type="term" value="F:transcription cis-regulatory region binding"/>
    <property type="evidence" value="ECO:0007669"/>
    <property type="project" value="TreeGrafter"/>
</dbReference>
<evidence type="ECO:0000256" key="6">
    <source>
        <dbReference type="PROSITE-ProRule" id="PRU00110"/>
    </source>
</evidence>
<dbReference type="InterPro" id="IPR011006">
    <property type="entry name" value="CheY-like_superfamily"/>
</dbReference>
<reference evidence="12" key="1">
    <citation type="submission" date="2024-01" db="EMBL/GenBank/DDBJ databases">
        <title>Bank of Algae and Cyanobacteria of the Azores (BACA) strain genomes.</title>
        <authorList>
            <person name="Luz R."/>
            <person name="Cordeiro R."/>
            <person name="Fonseca A."/>
            <person name="Goncalves V."/>
        </authorList>
    </citation>
    <scope>NUCLEOTIDE SEQUENCE</scope>
    <source>
        <strain evidence="12">BACA0141</strain>
    </source>
</reference>
<evidence type="ECO:0000256" key="5">
    <source>
        <dbReference type="ARBA" id="ARBA00023163"/>
    </source>
</evidence>
<evidence type="ECO:0000256" key="7">
    <source>
        <dbReference type="PROSITE-ProRule" id="PRU00169"/>
    </source>
</evidence>
<dbReference type="Gene3D" id="1.20.120.160">
    <property type="entry name" value="HPT domain"/>
    <property type="match status" value="1"/>
</dbReference>
<keyword evidence="3" id="KW-0805">Transcription regulation</keyword>
<dbReference type="SMART" id="SM00862">
    <property type="entry name" value="Trans_reg_C"/>
    <property type="match status" value="1"/>
</dbReference>
<dbReference type="PANTHER" id="PTHR48111:SF15">
    <property type="entry name" value="OMPR SUBFAMILY"/>
    <property type="match status" value="1"/>
</dbReference>
<dbReference type="FunFam" id="3.40.50.2300:FF:000002">
    <property type="entry name" value="DNA-binding response regulator PhoP"/>
    <property type="match status" value="1"/>
</dbReference>